<dbReference type="GO" id="GO:0006665">
    <property type="term" value="P:sphingolipid metabolic process"/>
    <property type="evidence" value="ECO:0007669"/>
    <property type="project" value="InterPro"/>
</dbReference>
<evidence type="ECO:0000256" key="1">
    <source>
        <dbReference type="ARBA" id="ARBA00005382"/>
    </source>
</evidence>
<reference evidence="5" key="1">
    <citation type="submission" date="2020-02" db="EMBL/GenBank/DDBJ databases">
        <authorList>
            <person name="Meier V. D."/>
        </authorList>
    </citation>
    <scope>NUCLEOTIDE SEQUENCE</scope>
    <source>
        <strain evidence="5">AVDCRST_MAG63</strain>
    </source>
</reference>
<dbReference type="GO" id="GO:0004348">
    <property type="term" value="F:glucosylceramidase activity"/>
    <property type="evidence" value="ECO:0007669"/>
    <property type="project" value="InterPro"/>
</dbReference>
<dbReference type="GO" id="GO:0016020">
    <property type="term" value="C:membrane"/>
    <property type="evidence" value="ECO:0007669"/>
    <property type="project" value="GOC"/>
</dbReference>
<gene>
    <name evidence="5" type="ORF">AVDCRST_MAG63-3156</name>
</gene>
<keyword evidence="2 4" id="KW-0732">Signal</keyword>
<proteinExistence type="inferred from homology"/>
<feature type="chain" id="PRO_5027020251" evidence="4">
    <location>
        <begin position="36"/>
        <end position="653"/>
    </location>
</feature>
<dbReference type="PANTHER" id="PTHR11069">
    <property type="entry name" value="GLUCOSYLCERAMIDASE"/>
    <property type="match status" value="1"/>
</dbReference>
<dbReference type="InterPro" id="IPR001139">
    <property type="entry name" value="Glyco_hydro_30"/>
</dbReference>
<evidence type="ECO:0000313" key="5">
    <source>
        <dbReference type="EMBL" id="CAA9275006.1"/>
    </source>
</evidence>
<organism evidence="5">
    <name type="scientific">uncultured Armatimonadetes bacterium</name>
    <dbReference type="NCBI Taxonomy" id="157466"/>
    <lineage>
        <taxon>Bacteria</taxon>
        <taxon>Bacillati</taxon>
        <taxon>Armatimonadota</taxon>
        <taxon>environmental samples</taxon>
    </lineage>
</organism>
<dbReference type="AlphaFoldDB" id="A0A6J4JF17"/>
<dbReference type="SUPFAM" id="SSF51445">
    <property type="entry name" value="(Trans)glycosidases"/>
    <property type="match status" value="1"/>
</dbReference>
<accession>A0A6J4JF17</accession>
<comment type="similarity">
    <text evidence="1">Belongs to the glycosyl hydrolase 30 family.</text>
</comment>
<evidence type="ECO:0000256" key="4">
    <source>
        <dbReference type="SAM" id="SignalP"/>
    </source>
</evidence>
<name>A0A6J4JF17_9BACT</name>
<protein>
    <submittedName>
        <fullName evidence="5">GH30 / GH30_1</fullName>
    </submittedName>
</protein>
<dbReference type="InterPro" id="IPR017853">
    <property type="entry name" value="GH"/>
</dbReference>
<feature type="signal peptide" evidence="4">
    <location>
        <begin position="1"/>
        <end position="35"/>
    </location>
</feature>
<evidence type="ECO:0000256" key="2">
    <source>
        <dbReference type="ARBA" id="ARBA00022729"/>
    </source>
</evidence>
<keyword evidence="3" id="KW-0378">Hydrolase</keyword>
<sequence length="653" mass="70126">MTERTGFLARAIRYARERPLLPVAGLLLAAVAALAASAGTRAAAAPAQDGGTPVLAAEAHLTTAVGGLERTNARAEVLPITGQPFTRFLRVTVRGAAPETNATQLTVPTVARVEKGDALLATFFVRGMAAGGKGPAQAEFLFERSTNPWTKSATQGALAPRDPRAWKQVQVPFAASESYAPGAAMVSLRFAFGPQTVEIGGLSVVNFGKTRTVDALVALAAERNLLGAAVVTVRRGETRQTVAGFGGNFAQPRYGAGEPMDAVGRYNLQNLRVVHARVGLPLNHWAPQKGVYREEGPARAALLQMQQMARRKIPIAASVWEGPAWMLPGPAEQNGKRLPPENYDECIEAIGRFLVVARDKYDAPAEYFSFNEPDYGVNFKFTPQEMADFIRQAGPRFRALGLKTKFLTADTANGANFPAYARPLLEDKTIAAYLGPLAFHSWDVLGIPDARYEEIAALGRQYNKPVWCTEAGHDAQLWQAPNPWESWQNALRTALAYEKTLRTSGASLIHYWTYQDNYPLVNKEGTHPFPVFSVVRQMEAALPPGSKVAAASSDHDELRALAAVGPKPGQFSVLLVNPIGTGKAIVSGLPPGATVSVVRSDAAAQRKTAGAPLRVDRNGRLTVDLGTRSVVTLLSPASRQAATPRRTLSANEE</sequence>
<dbReference type="Gene3D" id="3.20.20.80">
    <property type="entry name" value="Glycosidases"/>
    <property type="match status" value="1"/>
</dbReference>
<evidence type="ECO:0000256" key="3">
    <source>
        <dbReference type="ARBA" id="ARBA00022801"/>
    </source>
</evidence>
<dbReference type="EMBL" id="CADCTO010000418">
    <property type="protein sequence ID" value="CAA9275006.1"/>
    <property type="molecule type" value="Genomic_DNA"/>
</dbReference>